<organism evidence="1 2">
    <name type="scientific">Rugamonas rivuli</name>
    <dbReference type="NCBI Taxonomy" id="2743358"/>
    <lineage>
        <taxon>Bacteria</taxon>
        <taxon>Pseudomonadati</taxon>
        <taxon>Pseudomonadota</taxon>
        <taxon>Betaproteobacteria</taxon>
        <taxon>Burkholderiales</taxon>
        <taxon>Oxalobacteraceae</taxon>
        <taxon>Telluria group</taxon>
        <taxon>Rugamonas</taxon>
    </lineage>
</organism>
<comment type="caution">
    <text evidence="1">The sequence shown here is derived from an EMBL/GenBank/DDBJ whole genome shotgun (WGS) entry which is preliminary data.</text>
</comment>
<gene>
    <name evidence="1" type="ORF">GEV01_29370</name>
</gene>
<accession>A0A843SH65</accession>
<keyword evidence="2" id="KW-1185">Reference proteome</keyword>
<dbReference type="Proteomes" id="UP000444318">
    <property type="component" value="Unassembled WGS sequence"/>
</dbReference>
<sequence>MNAITIASVPAEMAGFPVIKNAMAVFDNKYNSQLKEWLECQDFMLGMKAISMGGKEFRNESLRNLQGIIAKINSGQPIENETVRIGLLSYLAESKKPHAVAAEVASFVEQVTLPVLDQLNETALKDKRHVLGYAQIIPAAIAAAFLGLSEKNLTGWQQCWSIFGKSYAGAHCYSLKELQMIAENRGQIYTGLVADDVRAVATVADTALDEVVMVEEEVAAAFANMSRKEISTQLPRNALMRRPYRLSDLEKIRVSKLNGTN</sequence>
<dbReference type="EMBL" id="WHUF01000012">
    <property type="protein sequence ID" value="MQA23639.1"/>
    <property type="molecule type" value="Genomic_DNA"/>
</dbReference>
<evidence type="ECO:0000313" key="2">
    <source>
        <dbReference type="Proteomes" id="UP000444318"/>
    </source>
</evidence>
<evidence type="ECO:0000313" key="1">
    <source>
        <dbReference type="EMBL" id="MQA23639.1"/>
    </source>
</evidence>
<proteinExistence type="predicted"/>
<protein>
    <submittedName>
        <fullName evidence="1">Uncharacterized protein</fullName>
    </submittedName>
</protein>
<dbReference type="RefSeq" id="WP_152809776.1">
    <property type="nucleotide sequence ID" value="NZ_WHUF01000012.1"/>
</dbReference>
<dbReference type="AlphaFoldDB" id="A0A843SH65"/>
<reference evidence="1 2" key="1">
    <citation type="submission" date="2019-10" db="EMBL/GenBank/DDBJ databases">
        <title>Two novel species isolated from a subtropical stream in China.</title>
        <authorList>
            <person name="Lu H."/>
        </authorList>
    </citation>
    <scope>NUCLEOTIDE SEQUENCE [LARGE SCALE GENOMIC DNA]</scope>
    <source>
        <strain evidence="1 2">FT103W</strain>
    </source>
</reference>
<name>A0A843SH65_9BURK</name>